<dbReference type="Gene3D" id="3.40.50.1820">
    <property type="entry name" value="alpha/beta hydrolase"/>
    <property type="match status" value="1"/>
</dbReference>
<keyword evidence="1" id="KW-1133">Transmembrane helix</keyword>
<name>A0ABD2P2K8_9CUCU</name>
<dbReference type="Pfam" id="PF12697">
    <property type="entry name" value="Abhydrolase_6"/>
    <property type="match status" value="1"/>
</dbReference>
<feature type="transmembrane region" description="Helical" evidence="1">
    <location>
        <begin position="29"/>
        <end position="62"/>
    </location>
</feature>
<comment type="caution">
    <text evidence="3">The sequence shown here is derived from an EMBL/GenBank/DDBJ whole genome shotgun (WGS) entry which is preliminary data.</text>
</comment>
<protein>
    <recommendedName>
        <fullName evidence="2">AB hydrolase-1 domain-containing protein</fullName>
    </recommendedName>
</protein>
<keyword evidence="1" id="KW-0472">Membrane</keyword>
<proteinExistence type="predicted"/>
<keyword evidence="4" id="KW-1185">Reference proteome</keyword>
<evidence type="ECO:0000313" key="4">
    <source>
        <dbReference type="Proteomes" id="UP001516400"/>
    </source>
</evidence>
<dbReference type="SUPFAM" id="SSF53474">
    <property type="entry name" value="alpha/beta-Hydrolases"/>
    <property type="match status" value="1"/>
</dbReference>
<dbReference type="PANTHER" id="PTHR12277">
    <property type="entry name" value="ALPHA/BETA HYDROLASE DOMAIN-CONTAINING PROTEIN"/>
    <property type="match status" value="1"/>
</dbReference>
<reference evidence="3 4" key="1">
    <citation type="journal article" date="2021" name="BMC Biol.">
        <title>Horizontally acquired antibacterial genes associated with adaptive radiation of ladybird beetles.</title>
        <authorList>
            <person name="Li H.S."/>
            <person name="Tang X.F."/>
            <person name="Huang Y.H."/>
            <person name="Xu Z.Y."/>
            <person name="Chen M.L."/>
            <person name="Du X.Y."/>
            <person name="Qiu B.Y."/>
            <person name="Chen P.T."/>
            <person name="Zhang W."/>
            <person name="Slipinski A."/>
            <person name="Escalona H.E."/>
            <person name="Waterhouse R.M."/>
            <person name="Zwick A."/>
            <person name="Pang H."/>
        </authorList>
    </citation>
    <scope>NUCLEOTIDE SEQUENCE [LARGE SCALE GENOMIC DNA]</scope>
    <source>
        <strain evidence="3">SYSU2018</strain>
    </source>
</reference>
<dbReference type="InterPro" id="IPR000073">
    <property type="entry name" value="AB_hydrolase_1"/>
</dbReference>
<dbReference type="AlphaFoldDB" id="A0ABD2P2K8"/>
<evidence type="ECO:0000259" key="2">
    <source>
        <dbReference type="Pfam" id="PF12697"/>
    </source>
</evidence>
<evidence type="ECO:0000313" key="3">
    <source>
        <dbReference type="EMBL" id="KAL3285015.1"/>
    </source>
</evidence>
<accession>A0ABD2P2K8</accession>
<organism evidence="3 4">
    <name type="scientific">Cryptolaemus montrouzieri</name>
    <dbReference type="NCBI Taxonomy" id="559131"/>
    <lineage>
        <taxon>Eukaryota</taxon>
        <taxon>Metazoa</taxon>
        <taxon>Ecdysozoa</taxon>
        <taxon>Arthropoda</taxon>
        <taxon>Hexapoda</taxon>
        <taxon>Insecta</taxon>
        <taxon>Pterygota</taxon>
        <taxon>Neoptera</taxon>
        <taxon>Endopterygota</taxon>
        <taxon>Coleoptera</taxon>
        <taxon>Polyphaga</taxon>
        <taxon>Cucujiformia</taxon>
        <taxon>Coccinelloidea</taxon>
        <taxon>Coccinellidae</taxon>
        <taxon>Scymninae</taxon>
        <taxon>Scymnini</taxon>
        <taxon>Cryptolaemus</taxon>
    </lineage>
</organism>
<gene>
    <name evidence="3" type="ORF">HHI36_019143</name>
</gene>
<sequence>MWTNFTNDIKYKINKQKVENPVLHTVLKWLLIILIIILIILLVLFILLFIVLPIVFAFCIALQRLCVFWNIEEPKDPQFEHPEKYGYQGVKNFYITSTVSSDNTKPISIGAWWVPQENYINSTETMEKILANSSYPVVLYNHGVKATRIIRFPYVFGTLRKFFHIVAIDYRSYGDSDSIDLTEDGVVIDVVNTYNLMKTKTKADIFIWGHSLGGGISTHAAKWLKDEQNEIIPGLVIESSFSCLRDEIYQFFLTQIFKWLPWFDWCVTNPIYNNGFLFNTMENTQQVDCPIMMMHSADDPIIPYF</sequence>
<dbReference type="PANTHER" id="PTHR12277:SF194">
    <property type="entry name" value="FI04476P"/>
    <property type="match status" value="1"/>
</dbReference>
<feature type="domain" description="AB hydrolase-1" evidence="2">
    <location>
        <begin position="156"/>
        <end position="242"/>
    </location>
</feature>
<dbReference type="EMBL" id="JABFTP020000165">
    <property type="protein sequence ID" value="KAL3285015.1"/>
    <property type="molecule type" value="Genomic_DNA"/>
</dbReference>
<dbReference type="InterPro" id="IPR029058">
    <property type="entry name" value="AB_hydrolase_fold"/>
</dbReference>
<dbReference type="Proteomes" id="UP001516400">
    <property type="component" value="Unassembled WGS sequence"/>
</dbReference>
<keyword evidence="1" id="KW-0812">Transmembrane</keyword>
<evidence type="ECO:0000256" key="1">
    <source>
        <dbReference type="SAM" id="Phobius"/>
    </source>
</evidence>